<proteinExistence type="predicted"/>
<dbReference type="InParanoid" id="K5VBB2"/>
<dbReference type="OrthoDB" id="2804742at2759"/>
<dbReference type="RefSeq" id="XP_007403100.1">
    <property type="nucleotide sequence ID" value="XM_007403038.1"/>
</dbReference>
<dbReference type="HOGENOM" id="CLU_2694592_0_0_1"/>
<dbReference type="Proteomes" id="UP000008370">
    <property type="component" value="Unassembled WGS sequence"/>
</dbReference>
<organism evidence="1 2">
    <name type="scientific">Phanerochaete carnosa (strain HHB-10118-sp)</name>
    <name type="common">White-rot fungus</name>
    <name type="synonym">Peniophora carnosa</name>
    <dbReference type="NCBI Taxonomy" id="650164"/>
    <lineage>
        <taxon>Eukaryota</taxon>
        <taxon>Fungi</taxon>
        <taxon>Dikarya</taxon>
        <taxon>Basidiomycota</taxon>
        <taxon>Agaricomycotina</taxon>
        <taxon>Agaricomycetes</taxon>
        <taxon>Polyporales</taxon>
        <taxon>Phanerochaetaceae</taxon>
        <taxon>Phanerochaete</taxon>
    </lineage>
</organism>
<gene>
    <name evidence="1" type="ORF">PHACADRAFT_109087</name>
</gene>
<evidence type="ECO:0000313" key="1">
    <source>
        <dbReference type="EMBL" id="EKM48348.1"/>
    </source>
</evidence>
<dbReference type="AlphaFoldDB" id="K5VBB2"/>
<dbReference type="KEGG" id="pco:PHACADRAFT_109087"/>
<dbReference type="GeneID" id="18907564"/>
<evidence type="ECO:0000313" key="2">
    <source>
        <dbReference type="Proteomes" id="UP000008370"/>
    </source>
</evidence>
<keyword evidence="2" id="KW-1185">Reference proteome</keyword>
<name>K5VBB2_PHACS</name>
<feature type="non-terminal residue" evidence="1">
    <location>
        <position position="1"/>
    </location>
</feature>
<protein>
    <submittedName>
        <fullName evidence="1">Uncharacterized protein</fullName>
    </submittedName>
</protein>
<sequence length="74" mass="8591">AGLIAKVKLDLLSCVEMRAMRPGDTKHDMYKDTGAVESMLLVMFELEYSDSIEQLEVEMQVEMRMWFDAIQFLL</sequence>
<accession>K5VBB2</accession>
<reference evidence="1 2" key="1">
    <citation type="journal article" date="2012" name="BMC Genomics">
        <title>Comparative genomics of the white-rot fungi, Phanerochaete carnosa and P. chrysosporium, to elucidate the genetic basis of the distinct wood types they colonize.</title>
        <authorList>
            <person name="Suzuki H."/>
            <person name="MacDonald J."/>
            <person name="Syed K."/>
            <person name="Salamov A."/>
            <person name="Hori C."/>
            <person name="Aerts A."/>
            <person name="Henrissat B."/>
            <person name="Wiebenga A."/>
            <person name="vanKuyk P.A."/>
            <person name="Barry K."/>
            <person name="Lindquist E."/>
            <person name="LaButti K."/>
            <person name="Lapidus A."/>
            <person name="Lucas S."/>
            <person name="Coutinho P."/>
            <person name="Gong Y."/>
            <person name="Samejima M."/>
            <person name="Mahadevan R."/>
            <person name="Abou-Zaid M."/>
            <person name="de Vries R.P."/>
            <person name="Igarashi K."/>
            <person name="Yadav J.S."/>
            <person name="Grigoriev I.V."/>
            <person name="Master E.R."/>
        </authorList>
    </citation>
    <scope>NUCLEOTIDE SEQUENCE [LARGE SCALE GENOMIC DNA]</scope>
    <source>
        <strain evidence="1 2">HHB-10118-sp</strain>
    </source>
</reference>
<dbReference type="EMBL" id="JH931158">
    <property type="protein sequence ID" value="EKM48348.1"/>
    <property type="molecule type" value="Genomic_DNA"/>
</dbReference>